<keyword evidence="4" id="KW-0807">Transducer</keyword>
<dbReference type="PANTHER" id="PTHR43531">
    <property type="entry name" value="PROTEIN ICFG"/>
    <property type="match status" value="1"/>
</dbReference>
<evidence type="ECO:0000259" key="8">
    <source>
        <dbReference type="PROSITE" id="PS50885"/>
    </source>
</evidence>
<comment type="subcellular location">
    <subcellularLocation>
        <location evidence="1">Membrane</location>
    </subcellularLocation>
</comment>
<name>A0AAU7JGB1_9HYPH</name>
<dbReference type="PROSITE" id="PS50885">
    <property type="entry name" value="HAMP"/>
    <property type="match status" value="1"/>
</dbReference>
<keyword evidence="5" id="KW-1133">Transmembrane helix</keyword>
<evidence type="ECO:0000259" key="7">
    <source>
        <dbReference type="PROSITE" id="PS50111"/>
    </source>
</evidence>
<evidence type="ECO:0000256" key="5">
    <source>
        <dbReference type="SAM" id="Phobius"/>
    </source>
</evidence>
<evidence type="ECO:0000256" key="3">
    <source>
        <dbReference type="ARBA" id="ARBA00029447"/>
    </source>
</evidence>
<feature type="domain" description="Methyl-accepting transducer" evidence="7">
    <location>
        <begin position="479"/>
        <end position="708"/>
    </location>
</feature>
<dbReference type="InterPro" id="IPR004089">
    <property type="entry name" value="MCPsignal_dom"/>
</dbReference>
<dbReference type="SMART" id="SM00304">
    <property type="entry name" value="HAMP"/>
    <property type="match status" value="2"/>
</dbReference>
<keyword evidence="5" id="KW-0812">Transmembrane</keyword>
<dbReference type="PROSITE" id="PS50111">
    <property type="entry name" value="CHEMOTAXIS_TRANSDUC_2"/>
    <property type="match status" value="1"/>
</dbReference>
<dbReference type="SUPFAM" id="SSF55785">
    <property type="entry name" value="PYP-like sensor domain (PAS domain)"/>
    <property type="match status" value="1"/>
</dbReference>
<dbReference type="GO" id="GO:0005886">
    <property type="term" value="C:plasma membrane"/>
    <property type="evidence" value="ECO:0007669"/>
    <property type="project" value="TreeGrafter"/>
</dbReference>
<evidence type="ECO:0000313" key="9">
    <source>
        <dbReference type="EMBL" id="XBO39457.1"/>
    </source>
</evidence>
<feature type="chain" id="PRO_5043772825" evidence="6">
    <location>
        <begin position="20"/>
        <end position="751"/>
    </location>
</feature>
<dbReference type="SUPFAM" id="SSF58104">
    <property type="entry name" value="Methyl-accepting chemotaxis protein (MCP) signaling domain"/>
    <property type="match status" value="1"/>
</dbReference>
<keyword evidence="6" id="KW-0732">Signal</keyword>
<keyword evidence="5" id="KW-0472">Membrane</keyword>
<organism evidence="9">
    <name type="scientific">Alsobacter sp. KACC 23698</name>
    <dbReference type="NCBI Taxonomy" id="3149229"/>
    <lineage>
        <taxon>Bacteria</taxon>
        <taxon>Pseudomonadati</taxon>
        <taxon>Pseudomonadota</taxon>
        <taxon>Alphaproteobacteria</taxon>
        <taxon>Hyphomicrobiales</taxon>
        <taxon>Alsobacteraceae</taxon>
        <taxon>Alsobacter</taxon>
    </lineage>
</organism>
<dbReference type="Gene3D" id="6.10.340.10">
    <property type="match status" value="1"/>
</dbReference>
<sequence length="751" mass="79193">MTTHFRLSTKALVAFAAMAAVCLAAIATTVVTVGAAKRSVEKMGAMTTVLRRQTLADMQHDTVRSLVFIALHDGSRRSASTSEATKDLDKTIAELEKNIADIPDVGVSEEVGAAKPALLALTGTYTRKARELIAMAFADPPAAENKLPSFELTFEDLAVAMDKMSDMIQAANDLAERETHASQDALQTASIVSGGLILASLLLMLLWIRRGVIAGILSIRTSLLDRKRAGELDHVRRAHAGDELGELAAEIQGFREASLEAARVRAALDRCPINVIAADNDGVIVYANASVLGLMRRHADEFRAMVPGFEPDAVVGSRMDVFHRDPSRVRGMIGELSGAHRQRIRASARTFEIIVSPINGPEGERLGAMLIWDDVTDMLAADEELSAIATAASEGDFSKRIRTEDKQGFARDMSAGLNAMSSRVETAVNDFASVLGHVANGDLTAVVAENYGGGLGELSESINRTVARLAETVGRIQAMSTEVSGAAREINEGAQDLSRRTEAQASSLEQTASTVEELAASVRASAESSAKVCAIAEQARGVAQEGGAIVSRAVEAMSSIDQTSRKISDITTVIEDIAFQTNLLALNAAVEAARAGEAGKGFAVVASEVRSLAQRSSEAAKDITGLIAASNAEVTKGVELVRAAGGALGRIVESSVTVASRVSEISAASLEQATGIEEITKAVSKLDEMTQQNAALAEQSAASSDSLSMQIRSLNDLAAAFRTREDRAGEDAGYASASYRPPLARAGFGRR</sequence>
<feature type="domain" description="HAMP" evidence="8">
    <location>
        <begin position="422"/>
        <end position="474"/>
    </location>
</feature>
<comment type="similarity">
    <text evidence="3">Belongs to the methyl-accepting chemotaxis (MCP) protein family.</text>
</comment>
<feature type="signal peptide" evidence="6">
    <location>
        <begin position="1"/>
        <end position="19"/>
    </location>
</feature>
<dbReference type="GO" id="GO:0007165">
    <property type="term" value="P:signal transduction"/>
    <property type="evidence" value="ECO:0007669"/>
    <property type="project" value="UniProtKB-KW"/>
</dbReference>
<accession>A0AAU7JGB1</accession>
<dbReference type="Pfam" id="PF00015">
    <property type="entry name" value="MCPsignal"/>
    <property type="match status" value="1"/>
</dbReference>
<evidence type="ECO:0000256" key="1">
    <source>
        <dbReference type="ARBA" id="ARBA00004370"/>
    </source>
</evidence>
<protein>
    <submittedName>
        <fullName evidence="9">Methyl-accepting chemotaxis protein</fullName>
    </submittedName>
</protein>
<evidence type="ECO:0000256" key="6">
    <source>
        <dbReference type="SAM" id="SignalP"/>
    </source>
</evidence>
<dbReference type="AlphaFoldDB" id="A0AAU7JGB1"/>
<dbReference type="GO" id="GO:0006935">
    <property type="term" value="P:chemotaxis"/>
    <property type="evidence" value="ECO:0007669"/>
    <property type="project" value="TreeGrafter"/>
</dbReference>
<dbReference type="InterPro" id="IPR051310">
    <property type="entry name" value="MCP_chemotaxis"/>
</dbReference>
<dbReference type="SMART" id="SM00283">
    <property type="entry name" value="MA"/>
    <property type="match status" value="1"/>
</dbReference>
<dbReference type="EMBL" id="CP157484">
    <property type="protein sequence ID" value="XBO39457.1"/>
    <property type="molecule type" value="Genomic_DNA"/>
</dbReference>
<dbReference type="FunFam" id="1.10.287.950:FF:000001">
    <property type="entry name" value="Methyl-accepting chemotaxis sensory transducer"/>
    <property type="match status" value="1"/>
</dbReference>
<gene>
    <name evidence="9" type="ORF">ABEG18_01325</name>
</gene>
<dbReference type="InterPro" id="IPR003660">
    <property type="entry name" value="HAMP_dom"/>
</dbReference>
<dbReference type="RefSeq" id="WP_406856301.1">
    <property type="nucleotide sequence ID" value="NZ_CP157484.1"/>
</dbReference>
<dbReference type="CDD" id="cd11386">
    <property type="entry name" value="MCP_signal"/>
    <property type="match status" value="1"/>
</dbReference>
<reference evidence="9" key="1">
    <citation type="submission" date="2024-05" db="EMBL/GenBank/DDBJ databases">
        <authorList>
            <person name="Kim S."/>
            <person name="Heo J."/>
            <person name="Choi H."/>
            <person name="Choi Y."/>
            <person name="Kwon S.-W."/>
            <person name="Kim Y."/>
        </authorList>
    </citation>
    <scope>NUCLEOTIDE SEQUENCE</scope>
    <source>
        <strain evidence="9">KACC 23698</strain>
    </source>
</reference>
<evidence type="ECO:0000256" key="4">
    <source>
        <dbReference type="PROSITE-ProRule" id="PRU00284"/>
    </source>
</evidence>
<feature type="transmembrane region" description="Helical" evidence="5">
    <location>
        <begin position="12"/>
        <end position="36"/>
    </location>
</feature>
<dbReference type="GO" id="GO:0004888">
    <property type="term" value="F:transmembrane signaling receptor activity"/>
    <property type="evidence" value="ECO:0007669"/>
    <property type="project" value="TreeGrafter"/>
</dbReference>
<dbReference type="Gene3D" id="1.10.287.950">
    <property type="entry name" value="Methyl-accepting chemotaxis protein"/>
    <property type="match status" value="1"/>
</dbReference>
<dbReference type="Gene3D" id="3.30.450.20">
    <property type="entry name" value="PAS domain"/>
    <property type="match status" value="1"/>
</dbReference>
<evidence type="ECO:0000256" key="2">
    <source>
        <dbReference type="ARBA" id="ARBA00022481"/>
    </source>
</evidence>
<dbReference type="PANTHER" id="PTHR43531:SF14">
    <property type="entry name" value="METHYL-ACCEPTING CHEMOTAXIS PROTEIN I-RELATED"/>
    <property type="match status" value="1"/>
</dbReference>
<proteinExistence type="inferred from homology"/>
<keyword evidence="2" id="KW-0488">Methylation</keyword>
<dbReference type="InterPro" id="IPR035965">
    <property type="entry name" value="PAS-like_dom_sf"/>
</dbReference>